<sequence>MKFLTPEQMEKPRKRRLRKKLRLDEFQEFGFTFELTYDSATTDLDGALDQLIDFVEAQGWVFGGGGNPDESEITGYLCQAGVGSMTEEDREKTRQWMDAQPWCKNHEIGPLSDCWHNFFDWEEGEEAQA</sequence>
<accession>A0A1G9Z0P3</accession>
<dbReference type="InterPro" id="IPR007416">
    <property type="entry name" value="YggL_50S_bp"/>
</dbReference>
<evidence type="ECO:0008006" key="3">
    <source>
        <dbReference type="Google" id="ProtNLM"/>
    </source>
</evidence>
<gene>
    <name evidence="1" type="ORF">SAMN05216193_101272</name>
</gene>
<dbReference type="RefSeq" id="WP_084310376.1">
    <property type="nucleotide sequence ID" value="NZ_FNIJ01000001.1"/>
</dbReference>
<dbReference type="OrthoDB" id="6884389at2"/>
<protein>
    <recommendedName>
        <fullName evidence="3">DUF469 domain-containing protein</fullName>
    </recommendedName>
</protein>
<dbReference type="AlphaFoldDB" id="A0A1G9Z0P3"/>
<dbReference type="GO" id="GO:0005829">
    <property type="term" value="C:cytosol"/>
    <property type="evidence" value="ECO:0007669"/>
    <property type="project" value="TreeGrafter"/>
</dbReference>
<organism evidence="1 2">
    <name type="scientific">Pseudomonas jinjuensis</name>
    <dbReference type="NCBI Taxonomy" id="198616"/>
    <lineage>
        <taxon>Bacteria</taxon>
        <taxon>Pseudomonadati</taxon>
        <taxon>Pseudomonadota</taxon>
        <taxon>Gammaproteobacteria</taxon>
        <taxon>Pseudomonadales</taxon>
        <taxon>Pseudomonadaceae</taxon>
        <taxon>Pseudomonas</taxon>
    </lineage>
</organism>
<dbReference type="PANTHER" id="PTHR38778">
    <property type="entry name" value="CYTOPLASMIC PROTEIN-RELATED"/>
    <property type="match status" value="1"/>
</dbReference>
<evidence type="ECO:0000313" key="1">
    <source>
        <dbReference type="EMBL" id="SDN14196.1"/>
    </source>
</evidence>
<dbReference type="Pfam" id="PF04320">
    <property type="entry name" value="YggL_50S_bp"/>
    <property type="match status" value="1"/>
</dbReference>
<reference evidence="2" key="1">
    <citation type="submission" date="2016-10" db="EMBL/GenBank/DDBJ databases">
        <authorList>
            <person name="Varghese N."/>
            <person name="Submissions S."/>
        </authorList>
    </citation>
    <scope>NUCLEOTIDE SEQUENCE [LARGE SCALE GENOMIC DNA]</scope>
    <source>
        <strain evidence="2">JCM 21621</strain>
    </source>
</reference>
<evidence type="ECO:0000313" key="2">
    <source>
        <dbReference type="Proteomes" id="UP000242957"/>
    </source>
</evidence>
<dbReference type="STRING" id="198616.SAMN05216193_101272"/>
<dbReference type="EMBL" id="FNIJ01000001">
    <property type="protein sequence ID" value="SDN14196.1"/>
    <property type="molecule type" value="Genomic_DNA"/>
</dbReference>
<dbReference type="PANTHER" id="PTHR38778:SF1">
    <property type="entry name" value="CYTOPLASMIC PROTEIN"/>
    <property type="match status" value="1"/>
</dbReference>
<keyword evidence="2" id="KW-1185">Reference proteome</keyword>
<dbReference type="Proteomes" id="UP000242957">
    <property type="component" value="Unassembled WGS sequence"/>
</dbReference>
<proteinExistence type="predicted"/>
<name>A0A1G9Z0P3_9PSED</name>